<comment type="caution">
    <text evidence="2">The sequence shown here is derived from an EMBL/GenBank/DDBJ whole genome shotgun (WGS) entry which is preliminary data.</text>
</comment>
<feature type="compositionally biased region" description="Pro residues" evidence="1">
    <location>
        <begin position="125"/>
        <end position="142"/>
    </location>
</feature>
<proteinExistence type="predicted"/>
<evidence type="ECO:0000313" key="3">
    <source>
        <dbReference type="Proteomes" id="UP001515480"/>
    </source>
</evidence>
<name>A0AB34J393_PRYPA</name>
<protein>
    <submittedName>
        <fullName evidence="2">Uncharacterized protein</fullName>
    </submittedName>
</protein>
<dbReference type="Gene3D" id="1.20.5.190">
    <property type="match status" value="1"/>
</dbReference>
<feature type="region of interest" description="Disordered" evidence="1">
    <location>
        <begin position="550"/>
        <end position="590"/>
    </location>
</feature>
<feature type="compositionally biased region" description="Basic and acidic residues" evidence="1">
    <location>
        <begin position="580"/>
        <end position="590"/>
    </location>
</feature>
<dbReference type="EMBL" id="JBGBPQ010000014">
    <property type="protein sequence ID" value="KAL1511118.1"/>
    <property type="molecule type" value="Genomic_DNA"/>
</dbReference>
<dbReference type="PROSITE" id="PS50096">
    <property type="entry name" value="IQ"/>
    <property type="match status" value="4"/>
</dbReference>
<gene>
    <name evidence="2" type="ORF">AB1Y20_005938</name>
</gene>
<accession>A0AB34J393</accession>
<dbReference type="InterPro" id="IPR000048">
    <property type="entry name" value="IQ_motif_EF-hand-BS"/>
</dbReference>
<feature type="compositionally biased region" description="Low complexity" evidence="1">
    <location>
        <begin position="357"/>
        <end position="391"/>
    </location>
</feature>
<dbReference type="AlphaFoldDB" id="A0AB34J393"/>
<evidence type="ECO:0000313" key="2">
    <source>
        <dbReference type="EMBL" id="KAL1511118.1"/>
    </source>
</evidence>
<dbReference type="Proteomes" id="UP001515480">
    <property type="component" value="Unassembled WGS sequence"/>
</dbReference>
<sequence length="590" mass="65487">MAVDVQLRIVQAGEVLGELFLVCRATNAPPPPGPALAATHSAPPDAAPPHAAPPHARAPEARDPPDLSPVRLVLQLLPDERGGVRCVATARLDALLPHPPQAEDAATARLDALPPHPPQAEGQPPHAPCPPPEAAALPPPPAPPPYPFSFRVVLQEQYDLSVRAHIAVGIVRGAAKEYTHLAGVGSDLLLMPPPPPPPPLPPLPRVRAPQAELSTLDGLLSVPELASKMMNWPPYKHHEGVGKCTCRLPPLPARYGLATEMEPTHRWPCARAKSVAGYYPASIWADREEFHRRTALRRDKWDAEKEQRRKEIAERIQRAGMHADLPSGRKQLPALNISESSPGRPLAPHPPRDRSPRSMPTPRSSRYSASGASRAGLRRATATRRTTGRGPRALERIQARVRGRLVRKRGYKAKVEEHALIVQKMWRGHSSRVHLTQQMKAWEQLLEQTATLVQSGIRAWIARGRVRTKARWQAYKEEVLEEIISNLSGFDAMRTQLERESARTIQAAWRERRLWKQRTASAVLVQKIFRGSMGREYALDTFRMKQHQRVRNRRRDSGFLNKRGVKSGLPQVPKAPSLRLRGESKGSVDS</sequence>
<reference evidence="2 3" key="1">
    <citation type="journal article" date="2024" name="Science">
        <title>Giant polyketide synthase enzymes in the biosynthesis of giant marine polyether toxins.</title>
        <authorList>
            <person name="Fallon T.R."/>
            <person name="Shende V.V."/>
            <person name="Wierzbicki I.H."/>
            <person name="Pendleton A.L."/>
            <person name="Watervoot N.F."/>
            <person name="Auber R.P."/>
            <person name="Gonzalez D.J."/>
            <person name="Wisecaver J.H."/>
            <person name="Moore B.S."/>
        </authorList>
    </citation>
    <scope>NUCLEOTIDE SEQUENCE [LARGE SCALE GENOMIC DNA]</scope>
    <source>
        <strain evidence="2 3">12B1</strain>
    </source>
</reference>
<organism evidence="2 3">
    <name type="scientific">Prymnesium parvum</name>
    <name type="common">Toxic golden alga</name>
    <dbReference type="NCBI Taxonomy" id="97485"/>
    <lineage>
        <taxon>Eukaryota</taxon>
        <taxon>Haptista</taxon>
        <taxon>Haptophyta</taxon>
        <taxon>Prymnesiophyceae</taxon>
        <taxon>Prymnesiales</taxon>
        <taxon>Prymnesiaceae</taxon>
        <taxon>Prymnesium</taxon>
    </lineage>
</organism>
<evidence type="ECO:0000256" key="1">
    <source>
        <dbReference type="SAM" id="MobiDB-lite"/>
    </source>
</evidence>
<feature type="region of interest" description="Disordered" evidence="1">
    <location>
        <begin position="32"/>
        <end position="66"/>
    </location>
</feature>
<feature type="compositionally biased region" description="Low complexity" evidence="1">
    <location>
        <begin position="35"/>
        <end position="44"/>
    </location>
</feature>
<dbReference type="SMART" id="SM00015">
    <property type="entry name" value="IQ"/>
    <property type="match status" value="5"/>
</dbReference>
<feature type="region of interest" description="Disordered" evidence="1">
    <location>
        <begin position="315"/>
        <end position="393"/>
    </location>
</feature>
<keyword evidence="3" id="KW-1185">Reference proteome</keyword>
<feature type="region of interest" description="Disordered" evidence="1">
    <location>
        <begin position="111"/>
        <end position="142"/>
    </location>
</feature>